<evidence type="ECO:0000313" key="3">
    <source>
        <dbReference type="EMBL" id="CAB4141845.1"/>
    </source>
</evidence>
<sequence>MKFTWQAIAEDEVGEKEVPGLQHNPRILEYHSTTTLRATTDEIPWCSSFVNWCFVRAGYSPTRSAAARSWATYGRETPPVEGCIVVLTRNGGGHVGFYVRSTASHVWVLGGNQSNAVNVSAYPKTRVIAYRVPKKMTDEDEGLYNLKLNRIA</sequence>
<evidence type="ECO:0000256" key="1">
    <source>
        <dbReference type="ARBA" id="ARBA00022529"/>
    </source>
</evidence>
<dbReference type="InterPro" id="IPR007921">
    <property type="entry name" value="CHAP_dom"/>
</dbReference>
<name>A0A6J5M4E0_9CAUD</name>
<keyword evidence="1" id="KW-0929">Antimicrobial</keyword>
<dbReference type="InterPro" id="IPR013423">
    <property type="entry name" value="CHP02594"/>
</dbReference>
<gene>
    <name evidence="3" type="ORF">UFOVP422_19</name>
</gene>
<protein>
    <submittedName>
        <fullName evidence="3">TIGR02594, TIGR02594 family protein</fullName>
    </submittedName>
</protein>
<dbReference type="Gene3D" id="3.90.1720.10">
    <property type="entry name" value="endopeptidase domain like (from Nostoc punctiforme)"/>
    <property type="match status" value="1"/>
</dbReference>
<reference evidence="3" key="1">
    <citation type="submission" date="2020-04" db="EMBL/GenBank/DDBJ databases">
        <authorList>
            <person name="Chiriac C."/>
            <person name="Salcher M."/>
            <person name="Ghai R."/>
            <person name="Kavagutti S V."/>
        </authorList>
    </citation>
    <scope>NUCLEOTIDE SEQUENCE</scope>
</reference>
<accession>A0A6J5M4E0</accession>
<dbReference type="NCBIfam" id="TIGR02594">
    <property type="entry name" value="TIGR02594 family protein"/>
    <property type="match status" value="1"/>
</dbReference>
<feature type="domain" description="Peptidase C51" evidence="2">
    <location>
        <begin position="41"/>
        <end position="112"/>
    </location>
</feature>
<organism evidence="3">
    <name type="scientific">uncultured Caudovirales phage</name>
    <dbReference type="NCBI Taxonomy" id="2100421"/>
    <lineage>
        <taxon>Viruses</taxon>
        <taxon>Duplodnaviria</taxon>
        <taxon>Heunggongvirae</taxon>
        <taxon>Uroviricota</taxon>
        <taxon>Caudoviricetes</taxon>
        <taxon>Peduoviridae</taxon>
        <taxon>Maltschvirus</taxon>
        <taxon>Maltschvirus maltsch</taxon>
    </lineage>
</organism>
<evidence type="ECO:0000259" key="2">
    <source>
        <dbReference type="Pfam" id="PF05257"/>
    </source>
</evidence>
<dbReference type="Pfam" id="PF05257">
    <property type="entry name" value="CHAP"/>
    <property type="match status" value="1"/>
</dbReference>
<dbReference type="EMBL" id="LR796398">
    <property type="protein sequence ID" value="CAB4141845.1"/>
    <property type="molecule type" value="Genomic_DNA"/>
</dbReference>
<proteinExistence type="predicted"/>